<dbReference type="OMA" id="NTVIRWE"/>
<dbReference type="InterPro" id="IPR002993">
    <property type="entry name" value="ODC_AZ"/>
</dbReference>
<dbReference type="Proteomes" id="UP000015102">
    <property type="component" value="Unassembled WGS sequence"/>
</dbReference>
<dbReference type="EnsemblMetazoa" id="MESCA005821-RA">
    <property type="protein sequence ID" value="MESCA005821-PA"/>
    <property type="gene ID" value="MESCA005821"/>
</dbReference>
<evidence type="ECO:0000256" key="1">
    <source>
        <dbReference type="ARBA" id="ARBA00008796"/>
    </source>
</evidence>
<evidence type="ECO:0000256" key="3">
    <source>
        <dbReference type="ARBA" id="ARBA00017712"/>
    </source>
</evidence>
<feature type="region of interest" description="Disordered" evidence="5">
    <location>
        <begin position="29"/>
        <end position="50"/>
    </location>
</feature>
<evidence type="ECO:0000313" key="6">
    <source>
        <dbReference type="EnsemblMetazoa" id="MESCA005821-PA"/>
    </source>
</evidence>
<dbReference type="HOGENOM" id="CLU_1437842_0_0_1"/>
<keyword evidence="4" id="KW-0688">Ribosomal frameshifting</keyword>
<dbReference type="GO" id="GO:0005737">
    <property type="term" value="C:cytoplasm"/>
    <property type="evidence" value="ECO:0007669"/>
    <property type="project" value="TreeGrafter"/>
</dbReference>
<feature type="compositionally biased region" description="Low complexity" evidence="5">
    <location>
        <begin position="33"/>
        <end position="50"/>
    </location>
</feature>
<dbReference type="InterPro" id="IPR038581">
    <property type="entry name" value="ODC_AZ_sf"/>
</dbReference>
<sequence length="189" mass="20816">IQQSQVSVDSSLSNNSSDFSDINFAESTRDDLSTCSSDSYSSSGSSGSSTDGVAVVAGDGSALCENVVRKITQSKQPLRVEIKLLLCNNKFTLWETVLNPLNNTLYIAIPPNFAPELSKHSFLSLLEFAETKLDVDAVVLIMKKHQPNRSQLAKTFLVLGFHQLENDSSYVPTYTNIDDCMCFIYNIED</sequence>
<evidence type="ECO:0000256" key="4">
    <source>
        <dbReference type="ARBA" id="ARBA00022758"/>
    </source>
</evidence>
<proteinExistence type="inferred from homology"/>
<dbReference type="GO" id="GO:0005634">
    <property type="term" value="C:nucleus"/>
    <property type="evidence" value="ECO:0007669"/>
    <property type="project" value="TreeGrafter"/>
</dbReference>
<evidence type="ECO:0000256" key="5">
    <source>
        <dbReference type="SAM" id="MobiDB-lite"/>
    </source>
</evidence>
<dbReference type="PANTHER" id="PTHR10279">
    <property type="entry name" value="ORNITHINE DECARBOXYLASE ANTIZYME"/>
    <property type="match status" value="1"/>
</dbReference>
<dbReference type="Pfam" id="PF02100">
    <property type="entry name" value="ODC_AZ"/>
    <property type="match status" value="1"/>
</dbReference>
<dbReference type="Gene3D" id="3.40.630.60">
    <property type="match status" value="1"/>
</dbReference>
<keyword evidence="7" id="KW-1185">Reference proteome</keyword>
<dbReference type="STRING" id="36166.T1GQB7"/>
<reference evidence="7" key="1">
    <citation type="submission" date="2013-02" db="EMBL/GenBank/DDBJ databases">
        <authorList>
            <person name="Hughes D."/>
        </authorList>
    </citation>
    <scope>NUCLEOTIDE SEQUENCE</scope>
    <source>
        <strain>Durham</strain>
        <strain evidence="7">NC isolate 2 -- Noor lab</strain>
    </source>
</reference>
<dbReference type="PANTHER" id="PTHR10279:SF10">
    <property type="entry name" value="ORNITHINE DECARBOXYLASE ANTIZYME"/>
    <property type="match status" value="1"/>
</dbReference>
<dbReference type="GO" id="GO:0045732">
    <property type="term" value="P:positive regulation of protein catabolic process"/>
    <property type="evidence" value="ECO:0007669"/>
    <property type="project" value="TreeGrafter"/>
</dbReference>
<dbReference type="SUPFAM" id="SSF55729">
    <property type="entry name" value="Acyl-CoA N-acyltransferases (Nat)"/>
    <property type="match status" value="1"/>
</dbReference>
<dbReference type="InterPro" id="IPR016181">
    <property type="entry name" value="Acyl_CoA_acyltransferase"/>
</dbReference>
<dbReference type="GO" id="GO:0008073">
    <property type="term" value="F:ornithine decarboxylase inhibitor activity"/>
    <property type="evidence" value="ECO:0007669"/>
    <property type="project" value="InterPro"/>
</dbReference>
<dbReference type="AlphaFoldDB" id="T1GQB7"/>
<accession>T1GQB7</accession>
<reference evidence="6" key="2">
    <citation type="submission" date="2015-06" db="UniProtKB">
        <authorList>
            <consortium name="EnsemblMetazoa"/>
        </authorList>
    </citation>
    <scope>IDENTIFICATION</scope>
</reference>
<evidence type="ECO:0000313" key="7">
    <source>
        <dbReference type="Proteomes" id="UP000015102"/>
    </source>
</evidence>
<organism evidence="6 7">
    <name type="scientific">Megaselia scalaris</name>
    <name type="common">Humpbacked fly</name>
    <name type="synonym">Phora scalaris</name>
    <dbReference type="NCBI Taxonomy" id="36166"/>
    <lineage>
        <taxon>Eukaryota</taxon>
        <taxon>Metazoa</taxon>
        <taxon>Ecdysozoa</taxon>
        <taxon>Arthropoda</taxon>
        <taxon>Hexapoda</taxon>
        <taxon>Insecta</taxon>
        <taxon>Pterygota</taxon>
        <taxon>Neoptera</taxon>
        <taxon>Endopterygota</taxon>
        <taxon>Diptera</taxon>
        <taxon>Brachycera</taxon>
        <taxon>Muscomorpha</taxon>
        <taxon>Platypezoidea</taxon>
        <taxon>Phoridae</taxon>
        <taxon>Megaseliini</taxon>
        <taxon>Megaselia</taxon>
    </lineage>
</organism>
<evidence type="ECO:0000256" key="2">
    <source>
        <dbReference type="ARBA" id="ARBA00011836"/>
    </source>
</evidence>
<name>T1GQB7_MEGSC</name>
<comment type="similarity">
    <text evidence="1">Belongs to the ODC antizyme family.</text>
</comment>
<dbReference type="EMBL" id="CAQQ02049595">
    <property type="status" value="NOT_ANNOTATED_CDS"/>
    <property type="molecule type" value="Genomic_DNA"/>
</dbReference>
<dbReference type="GO" id="GO:0075523">
    <property type="term" value="P:viral translational frameshifting"/>
    <property type="evidence" value="ECO:0007669"/>
    <property type="project" value="UniProtKB-KW"/>
</dbReference>
<comment type="subunit">
    <text evidence="2">Interacts with ODC1 and thereby sterically blocks ODC homodimerization.</text>
</comment>
<protein>
    <recommendedName>
        <fullName evidence="3">Ornithine decarboxylase antizyme</fullName>
    </recommendedName>
</protein>